<dbReference type="Gene3D" id="3.10.100.10">
    <property type="entry name" value="Mannose-Binding Protein A, subunit A"/>
    <property type="match status" value="1"/>
</dbReference>
<keyword evidence="2 10" id="KW-0812">Transmembrane</keyword>
<dbReference type="InterPro" id="IPR043210">
    <property type="entry name" value="CD44_antigen-like"/>
</dbReference>
<evidence type="ECO:0000256" key="11">
    <source>
        <dbReference type="SAM" id="SignalP"/>
    </source>
</evidence>
<proteinExistence type="predicted"/>
<dbReference type="Pfam" id="PF00193">
    <property type="entry name" value="Xlink"/>
    <property type="match status" value="1"/>
</dbReference>
<protein>
    <submittedName>
        <fullName evidence="14">Lymphatic vessel endothelial hyaluronic acid receptor 1</fullName>
    </submittedName>
</protein>
<keyword evidence="5 10" id="KW-0472">Membrane</keyword>
<keyword evidence="4 10" id="KW-1133">Transmembrane helix</keyword>
<dbReference type="InterPro" id="IPR016186">
    <property type="entry name" value="C-type_lectin-like/link_sf"/>
</dbReference>
<dbReference type="Proteomes" id="UP000694871">
    <property type="component" value="Unplaced"/>
</dbReference>
<evidence type="ECO:0000256" key="4">
    <source>
        <dbReference type="ARBA" id="ARBA00022989"/>
    </source>
</evidence>
<comment type="subcellular location">
    <subcellularLocation>
        <location evidence="1">Membrane</location>
        <topology evidence="1">Single-pass membrane protein</topology>
    </subcellularLocation>
</comment>
<dbReference type="PANTHER" id="PTHR10225:SF2">
    <property type="entry name" value="LYMPHATIC VESSEL ENDOTHELIAL HYALURONIC ACID RECEPTOR 1"/>
    <property type="match status" value="1"/>
</dbReference>
<gene>
    <name evidence="14" type="primary">LYVE1</name>
</gene>
<dbReference type="RefSeq" id="XP_015262449.1">
    <property type="nucleotide sequence ID" value="XM_015406963.1"/>
</dbReference>
<feature type="transmembrane region" description="Helical" evidence="10">
    <location>
        <begin position="221"/>
        <end position="249"/>
    </location>
</feature>
<keyword evidence="3 11" id="KW-0732">Signal</keyword>
<dbReference type="InterPro" id="IPR016187">
    <property type="entry name" value="CTDL_fold"/>
</dbReference>
<evidence type="ECO:0000259" key="12">
    <source>
        <dbReference type="Pfam" id="PF00193"/>
    </source>
</evidence>
<evidence type="ECO:0000256" key="6">
    <source>
        <dbReference type="ARBA" id="ARBA00023157"/>
    </source>
</evidence>
<evidence type="ECO:0000313" key="13">
    <source>
        <dbReference type="Proteomes" id="UP000694871"/>
    </source>
</evidence>
<feature type="signal peptide" evidence="11">
    <location>
        <begin position="1"/>
        <end position="19"/>
    </location>
</feature>
<reference evidence="14" key="1">
    <citation type="submission" date="2025-08" db="UniProtKB">
        <authorList>
            <consortium name="RefSeq"/>
        </authorList>
    </citation>
    <scope>IDENTIFICATION</scope>
</reference>
<dbReference type="SUPFAM" id="SSF56436">
    <property type="entry name" value="C-type lectin-like"/>
    <property type="match status" value="1"/>
</dbReference>
<dbReference type="GeneID" id="107106772"/>
<name>A0ABM1JLW2_GEKJA</name>
<evidence type="ECO:0000256" key="9">
    <source>
        <dbReference type="SAM" id="MobiDB-lite"/>
    </source>
</evidence>
<evidence type="ECO:0000256" key="10">
    <source>
        <dbReference type="SAM" id="Phobius"/>
    </source>
</evidence>
<feature type="compositionally biased region" description="Basic and acidic residues" evidence="9">
    <location>
        <begin position="282"/>
        <end position="298"/>
    </location>
</feature>
<organism evidence="13 14">
    <name type="scientific">Gekko japonicus</name>
    <name type="common">Schlegel's Japanese gecko</name>
    <dbReference type="NCBI Taxonomy" id="146911"/>
    <lineage>
        <taxon>Eukaryota</taxon>
        <taxon>Metazoa</taxon>
        <taxon>Chordata</taxon>
        <taxon>Craniata</taxon>
        <taxon>Vertebrata</taxon>
        <taxon>Euteleostomi</taxon>
        <taxon>Lepidosauria</taxon>
        <taxon>Squamata</taxon>
        <taxon>Bifurcata</taxon>
        <taxon>Gekkota</taxon>
        <taxon>Gekkonidae</taxon>
        <taxon>Gekkoninae</taxon>
        <taxon>Gekko</taxon>
    </lineage>
</organism>
<keyword evidence="8" id="KW-0325">Glycoprotein</keyword>
<dbReference type="InterPro" id="IPR000538">
    <property type="entry name" value="Link_dom"/>
</dbReference>
<evidence type="ECO:0000256" key="7">
    <source>
        <dbReference type="ARBA" id="ARBA00023170"/>
    </source>
</evidence>
<feature type="region of interest" description="Disordered" evidence="9">
    <location>
        <begin position="278"/>
        <end position="311"/>
    </location>
</feature>
<dbReference type="PANTHER" id="PTHR10225">
    <property type="entry name" value="HYALURONAN RECEPTOR"/>
    <property type="match status" value="1"/>
</dbReference>
<sequence length="311" mass="34710">MSSLSEVSTFFISVWILRAMTQLAPESIAVVTTDCRITGIALFTGKPPFNFSEAQEACKQLGLVLAHKSQIENALKHGFETCRIQCTIPLTEIDYAQQYFLSKEIDYAQQYFLSKVNVFYCFDEVPCQKPFESPNIWINSCVPEASTPTLPDASTEMNSTSALSYQDTSAVAGTSETKQTKRPHPLFRVICVTETLPTETIRYEQEITLSPNQAAFKNDGVVFGGIPTALLVLALIFFVATVILAVCYIKKYKKTFPFSGKKEKREVIETKDIKEANPNSKILEENPKNGKRAEEVQAKPEPSVKCMEAEV</sequence>
<keyword evidence="13" id="KW-1185">Reference proteome</keyword>
<feature type="domain" description="Link" evidence="12">
    <location>
        <begin position="48"/>
        <end position="83"/>
    </location>
</feature>
<feature type="chain" id="PRO_5046765146" evidence="11">
    <location>
        <begin position="20"/>
        <end position="311"/>
    </location>
</feature>
<evidence type="ECO:0000313" key="14">
    <source>
        <dbReference type="RefSeq" id="XP_015262449.1"/>
    </source>
</evidence>
<evidence type="ECO:0000256" key="5">
    <source>
        <dbReference type="ARBA" id="ARBA00023136"/>
    </source>
</evidence>
<evidence type="ECO:0000256" key="2">
    <source>
        <dbReference type="ARBA" id="ARBA00022692"/>
    </source>
</evidence>
<accession>A0ABM1JLW2</accession>
<keyword evidence="6" id="KW-1015">Disulfide bond</keyword>
<evidence type="ECO:0000256" key="3">
    <source>
        <dbReference type="ARBA" id="ARBA00022729"/>
    </source>
</evidence>
<keyword evidence="7 14" id="KW-0675">Receptor</keyword>
<evidence type="ECO:0000256" key="8">
    <source>
        <dbReference type="ARBA" id="ARBA00023180"/>
    </source>
</evidence>
<evidence type="ECO:0000256" key="1">
    <source>
        <dbReference type="ARBA" id="ARBA00004167"/>
    </source>
</evidence>